<dbReference type="Pfam" id="PF02545">
    <property type="entry name" value="Maf"/>
    <property type="match status" value="1"/>
</dbReference>
<evidence type="ECO:0000313" key="10">
    <source>
        <dbReference type="EMBL" id="ABJ08401.1"/>
    </source>
</evidence>
<evidence type="ECO:0000256" key="1">
    <source>
        <dbReference type="ARBA" id="ARBA00001968"/>
    </source>
</evidence>
<evidence type="ECO:0000256" key="8">
    <source>
        <dbReference type="ARBA" id="ARBA00060749"/>
    </source>
</evidence>
<gene>
    <name evidence="10" type="ordered locus">RPE_4480</name>
</gene>
<comment type="function">
    <text evidence="7">Nucleoside triphosphate pyrophosphatase that hydrolyzes 7-methyl-GTP (m(7)GTP). May have a dual role in cell division arrest and in preventing the incorporation of modified nucleotides into cellular nucleic acids.</text>
</comment>
<evidence type="ECO:0000256" key="9">
    <source>
        <dbReference type="HAMAP-Rule" id="MF_00528"/>
    </source>
</evidence>
<dbReference type="eggNOG" id="COG0424">
    <property type="taxonomic scope" value="Bacteria"/>
</dbReference>
<comment type="catalytic activity">
    <reaction evidence="9">
        <text>dTTP + H2O = dTMP + diphosphate + H(+)</text>
        <dbReference type="Rhea" id="RHEA:28534"/>
        <dbReference type="ChEBI" id="CHEBI:15377"/>
        <dbReference type="ChEBI" id="CHEBI:15378"/>
        <dbReference type="ChEBI" id="CHEBI:33019"/>
        <dbReference type="ChEBI" id="CHEBI:37568"/>
        <dbReference type="ChEBI" id="CHEBI:63528"/>
        <dbReference type="EC" id="3.6.1.9"/>
    </reaction>
</comment>
<dbReference type="EC" id="3.6.1.9" evidence="9"/>
<feature type="site" description="Important for substrate specificity" evidence="9">
    <location>
        <position position="15"/>
    </location>
</feature>
<comment type="caution">
    <text evidence="9">Lacks conserved residue(s) required for the propagation of feature annotation.</text>
</comment>
<dbReference type="InterPro" id="IPR003697">
    <property type="entry name" value="Maf-like"/>
</dbReference>
<dbReference type="GO" id="GO:0009117">
    <property type="term" value="P:nucleotide metabolic process"/>
    <property type="evidence" value="ECO:0007669"/>
    <property type="project" value="UniProtKB-KW"/>
</dbReference>
<dbReference type="KEGG" id="rpe:RPE_4480"/>
<comment type="similarity">
    <text evidence="8">Belongs to the Maf family. YceF subfamily.</text>
</comment>
<dbReference type="STRING" id="316055.RPE_4480"/>
<comment type="function">
    <text evidence="9">Nucleoside triphosphate pyrophosphatase that hydrolyzes dTTP and UTP. May have a dual role in cell division arrest and in preventing the incorporation of modified nucleotides into cellular nucleic acids.</text>
</comment>
<sequence>MLGRPKFVLASGSPRRVALLNQAGLEPDALRPADVDETPKKGELPRACATRLARAKAEAAQKSVQLDDDLRGAFVLAADTVVAVGRRILPKAELVDEASQCLRLLSGRNHRVYTAICLVTPKQTFRQRLIETRVRFRRLTEEDIQAYVGSGEWRGKAGGYAVQGIAGSFVVKLVGSYTSVVGLPLYETATLLAGEGFPIRHGWLNAG</sequence>
<comment type="similarity">
    <text evidence="9">Belongs to the Maf family. YhdE subfamily.</text>
</comment>
<dbReference type="NCBIfam" id="TIGR00172">
    <property type="entry name" value="maf"/>
    <property type="match status" value="1"/>
</dbReference>
<feature type="active site" description="Proton acceptor" evidence="9">
    <location>
        <position position="79"/>
    </location>
</feature>
<dbReference type="NCBIfam" id="NF002401">
    <property type="entry name" value="PRK01441.1"/>
    <property type="match status" value="1"/>
</dbReference>
<dbReference type="GO" id="GO:0036221">
    <property type="term" value="F:UTP diphosphatase activity"/>
    <property type="evidence" value="ECO:0007669"/>
    <property type="project" value="RHEA"/>
</dbReference>
<dbReference type="PANTHER" id="PTHR43213:SF5">
    <property type="entry name" value="BIFUNCTIONAL DTTP_UTP PYROPHOSPHATASE_METHYLTRANSFERASE PROTEIN-RELATED"/>
    <property type="match status" value="1"/>
</dbReference>
<comment type="catalytic activity">
    <reaction evidence="9">
        <text>UTP + H2O = UMP + diphosphate + H(+)</text>
        <dbReference type="Rhea" id="RHEA:29395"/>
        <dbReference type="ChEBI" id="CHEBI:15377"/>
        <dbReference type="ChEBI" id="CHEBI:15378"/>
        <dbReference type="ChEBI" id="CHEBI:33019"/>
        <dbReference type="ChEBI" id="CHEBI:46398"/>
        <dbReference type="ChEBI" id="CHEBI:57865"/>
        <dbReference type="EC" id="3.6.1.9"/>
    </reaction>
</comment>
<keyword evidence="4 9" id="KW-0378">Hydrolase</keyword>
<feature type="site" description="Important for substrate specificity" evidence="9">
    <location>
        <position position="163"/>
    </location>
</feature>
<organism evidence="10">
    <name type="scientific">Rhodopseudomonas palustris (strain BisA53)</name>
    <dbReference type="NCBI Taxonomy" id="316055"/>
    <lineage>
        <taxon>Bacteria</taxon>
        <taxon>Pseudomonadati</taxon>
        <taxon>Pseudomonadota</taxon>
        <taxon>Alphaproteobacteria</taxon>
        <taxon>Hyphomicrobiales</taxon>
        <taxon>Nitrobacteraceae</taxon>
        <taxon>Rhodopseudomonas</taxon>
    </lineage>
</organism>
<comment type="cofactor">
    <cofactor evidence="1 9">
        <name>a divalent metal cation</name>
        <dbReference type="ChEBI" id="CHEBI:60240"/>
    </cofactor>
</comment>
<dbReference type="SUPFAM" id="SSF52972">
    <property type="entry name" value="ITPase-like"/>
    <property type="match status" value="1"/>
</dbReference>
<accession>Q07I33</accession>
<protein>
    <recommendedName>
        <fullName evidence="9">dTTP/UTP pyrophosphatase</fullName>
        <shortName evidence="9">dTTPase/UTPase</shortName>
        <ecNumber evidence="9">3.6.1.9</ecNumber>
    </recommendedName>
    <alternativeName>
        <fullName evidence="9">Nucleoside triphosphate pyrophosphatase</fullName>
    </alternativeName>
    <alternativeName>
        <fullName evidence="9">Nucleotide pyrophosphatase</fullName>
        <shortName evidence="9">Nucleotide PPase</shortName>
    </alternativeName>
</protein>
<comment type="catalytic activity">
    <reaction evidence="6">
        <text>N(7)-methyl-GTP + H2O = N(7)-methyl-GMP + diphosphate + H(+)</text>
        <dbReference type="Rhea" id="RHEA:58744"/>
        <dbReference type="ChEBI" id="CHEBI:15377"/>
        <dbReference type="ChEBI" id="CHEBI:15378"/>
        <dbReference type="ChEBI" id="CHEBI:33019"/>
        <dbReference type="ChEBI" id="CHEBI:58285"/>
        <dbReference type="ChEBI" id="CHEBI:87133"/>
    </reaction>
</comment>
<dbReference type="PANTHER" id="PTHR43213">
    <property type="entry name" value="BIFUNCTIONAL DTTP/UTP PYROPHOSPHATASE/METHYLTRANSFERASE PROTEIN-RELATED"/>
    <property type="match status" value="1"/>
</dbReference>
<dbReference type="CDD" id="cd00555">
    <property type="entry name" value="Maf"/>
    <property type="match status" value="1"/>
</dbReference>
<comment type="subcellular location">
    <subcellularLocation>
        <location evidence="2 9">Cytoplasm</location>
    </subcellularLocation>
</comment>
<dbReference type="GO" id="GO:0036218">
    <property type="term" value="F:dTTP diphosphatase activity"/>
    <property type="evidence" value="ECO:0007669"/>
    <property type="project" value="RHEA"/>
</dbReference>
<feature type="site" description="Important for substrate specificity" evidence="9">
    <location>
        <position position="80"/>
    </location>
</feature>
<evidence type="ECO:0000256" key="5">
    <source>
        <dbReference type="ARBA" id="ARBA00023080"/>
    </source>
</evidence>
<keyword evidence="5 9" id="KW-0546">Nucleotide metabolism</keyword>
<evidence type="ECO:0000256" key="3">
    <source>
        <dbReference type="ARBA" id="ARBA00022490"/>
    </source>
</evidence>
<dbReference type="InterPro" id="IPR029001">
    <property type="entry name" value="ITPase-like_fam"/>
</dbReference>
<dbReference type="FunFam" id="3.90.950.10:FF:000005">
    <property type="entry name" value="7-methyl-GTP pyrophosphatase"/>
    <property type="match status" value="1"/>
</dbReference>
<dbReference type="OrthoDB" id="9807767at2"/>
<dbReference type="HOGENOM" id="CLU_040416_2_0_5"/>
<reference evidence="10" key="1">
    <citation type="submission" date="2006-09" db="EMBL/GenBank/DDBJ databases">
        <title>Complete sequence of Rhodopseudomonas palustris BisA53.</title>
        <authorList>
            <consortium name="US DOE Joint Genome Institute"/>
            <person name="Copeland A."/>
            <person name="Lucas S."/>
            <person name="Lapidus A."/>
            <person name="Barry K."/>
            <person name="Detter J.C."/>
            <person name="Glavina del Rio T."/>
            <person name="Hammon N."/>
            <person name="Israni S."/>
            <person name="Dalin E."/>
            <person name="Tice H."/>
            <person name="Pitluck S."/>
            <person name="Chain P."/>
            <person name="Malfatti S."/>
            <person name="Shin M."/>
            <person name="Vergez L."/>
            <person name="Schmutz J."/>
            <person name="Larimer F."/>
            <person name="Land M."/>
            <person name="Hauser L."/>
            <person name="Pelletier D.A."/>
            <person name="Kyrpides N."/>
            <person name="Kim E."/>
            <person name="Harwood C.S."/>
            <person name="Oda Y."/>
            <person name="Richardson P."/>
        </authorList>
    </citation>
    <scope>NUCLEOTIDE SEQUENCE [LARGE SCALE GENOMIC DNA]</scope>
    <source>
        <strain evidence="10">BisA53</strain>
    </source>
</reference>
<dbReference type="EMBL" id="CP000463">
    <property type="protein sequence ID" value="ABJ08401.1"/>
    <property type="molecule type" value="Genomic_DNA"/>
</dbReference>
<dbReference type="Gene3D" id="3.90.950.10">
    <property type="match status" value="1"/>
</dbReference>
<keyword evidence="3 9" id="KW-0963">Cytoplasm</keyword>
<proteinExistence type="inferred from homology"/>
<dbReference type="HAMAP" id="MF_00528">
    <property type="entry name" value="Maf"/>
    <property type="match status" value="1"/>
</dbReference>
<evidence type="ECO:0000256" key="4">
    <source>
        <dbReference type="ARBA" id="ARBA00022801"/>
    </source>
</evidence>
<dbReference type="PIRSF" id="PIRSF006305">
    <property type="entry name" value="Maf"/>
    <property type="match status" value="1"/>
</dbReference>
<evidence type="ECO:0000256" key="7">
    <source>
        <dbReference type="ARBA" id="ARBA00053369"/>
    </source>
</evidence>
<name>Q07I33_RHOP5</name>
<evidence type="ECO:0000256" key="6">
    <source>
        <dbReference type="ARBA" id="ARBA00050213"/>
    </source>
</evidence>
<evidence type="ECO:0000256" key="2">
    <source>
        <dbReference type="ARBA" id="ARBA00004496"/>
    </source>
</evidence>
<dbReference type="AlphaFoldDB" id="Q07I33"/>
<dbReference type="GO" id="GO:0005737">
    <property type="term" value="C:cytoplasm"/>
    <property type="evidence" value="ECO:0007669"/>
    <property type="project" value="UniProtKB-SubCell"/>
</dbReference>